<dbReference type="Gene3D" id="2.130.10.10">
    <property type="entry name" value="YVTN repeat-like/Quinoprotein amine dehydrogenase"/>
    <property type="match status" value="1"/>
</dbReference>
<dbReference type="PROSITE" id="PS50181">
    <property type="entry name" value="FBOX"/>
    <property type="match status" value="1"/>
</dbReference>
<accession>A0A3D8RS07</accession>
<dbReference type="RefSeq" id="XP_026603131.1">
    <property type="nucleotide sequence ID" value="XM_026748827.1"/>
</dbReference>
<protein>
    <recommendedName>
        <fullName evidence="1">F-box domain-containing protein</fullName>
    </recommendedName>
</protein>
<proteinExistence type="predicted"/>
<reference evidence="2 3" key="1">
    <citation type="journal article" date="2018" name="IMA Fungus">
        <title>IMA Genome-F 9: Draft genome sequence of Annulohypoxylon stygium, Aspergillus mulundensis, Berkeleyomyces basicola (syn. Thielaviopsis basicola), Ceratocystis smalleyi, two Cercospora beticola strains, Coleophoma cylindrospora, Fusarium fracticaudum, Phialophora cf. hyalina, and Morchella septimelata.</title>
        <authorList>
            <person name="Wingfield B.D."/>
            <person name="Bills G.F."/>
            <person name="Dong Y."/>
            <person name="Huang W."/>
            <person name="Nel W.J."/>
            <person name="Swalarsk-Parry B.S."/>
            <person name="Vaghefi N."/>
            <person name="Wilken P.M."/>
            <person name="An Z."/>
            <person name="de Beer Z.W."/>
            <person name="De Vos L."/>
            <person name="Chen L."/>
            <person name="Duong T.A."/>
            <person name="Gao Y."/>
            <person name="Hammerbacher A."/>
            <person name="Kikkert J.R."/>
            <person name="Li Y."/>
            <person name="Li H."/>
            <person name="Li K."/>
            <person name="Li Q."/>
            <person name="Liu X."/>
            <person name="Ma X."/>
            <person name="Naidoo K."/>
            <person name="Pethybridge S.J."/>
            <person name="Sun J."/>
            <person name="Steenkamp E.T."/>
            <person name="van der Nest M.A."/>
            <person name="van Wyk S."/>
            <person name="Wingfield M.J."/>
            <person name="Xiong C."/>
            <person name="Yue Q."/>
            <person name="Zhang X."/>
        </authorList>
    </citation>
    <scope>NUCLEOTIDE SEQUENCE [LARGE SCALE GENOMIC DNA]</scope>
    <source>
        <strain evidence="2 3">DSM 5745</strain>
    </source>
</reference>
<dbReference type="InterPro" id="IPR036047">
    <property type="entry name" value="F-box-like_dom_sf"/>
</dbReference>
<evidence type="ECO:0000313" key="3">
    <source>
        <dbReference type="Proteomes" id="UP000256690"/>
    </source>
</evidence>
<sequence>MPRKRKITDISRDLPAPAEMSIVTTAPANTACTDPLRLLPVECVSMIFQYLDASDLVRCERISTSWQDYLRNWMAVSGLRLRFPAATQPKKTGDPSEAVKLFKSCAALTTGEPTAVRTMRATSHCVAVAGNFMAWKEHETIFWKDLTHKEEGGLRRANKLEPRTPIKVTDTSPVRSITLSPAGHILIRTQPESASRQPNGEEQDYLLSLETGEELWRRKFDNYAVSIPGDYPLLFGENRLYYLALVVDEALPAYLMALDIQTGQTLYTTATPLNLFEGMGHVLGNPSRKRLSRNYSALVSAGGREALAIVGSTGVTHGTSNEASGSIFIFDGETGGLEQTVQVDLGQGQHGYLVSSDTKEEFALLSHAFDAPTAITIHKFCAGPDGQFQLQAGGSRVVRWTNTTLRPESLAINPFSGCYALTWLPGENITNGLCVGALTTDPRHAFGQVHQDLQGTDTDAPAGTADNALFLAECLPVWRRVNDKMINQPWLFTKNPRYAPARTDHHVHFLRDDRVLVEVARKDEHLRRRDLRKYKYHVLDFGSRHRVADAGMAEEL</sequence>
<dbReference type="Pfam" id="PF12937">
    <property type="entry name" value="F-box-like"/>
    <property type="match status" value="1"/>
</dbReference>
<name>A0A3D8RS07_9EURO</name>
<dbReference type="InterPro" id="IPR015943">
    <property type="entry name" value="WD40/YVTN_repeat-like_dom_sf"/>
</dbReference>
<evidence type="ECO:0000259" key="1">
    <source>
        <dbReference type="PROSITE" id="PS50181"/>
    </source>
</evidence>
<dbReference type="GeneID" id="38117181"/>
<dbReference type="InterPro" id="IPR001810">
    <property type="entry name" value="F-box_dom"/>
</dbReference>
<dbReference type="EMBL" id="PVWQ01000007">
    <property type="protein sequence ID" value="RDW76819.1"/>
    <property type="molecule type" value="Genomic_DNA"/>
</dbReference>
<dbReference type="Gene3D" id="1.20.1280.50">
    <property type="match status" value="1"/>
</dbReference>
<dbReference type="SUPFAM" id="SSF50969">
    <property type="entry name" value="YVTN repeat-like/Quinoprotein amine dehydrogenase"/>
    <property type="match status" value="1"/>
</dbReference>
<evidence type="ECO:0000313" key="2">
    <source>
        <dbReference type="EMBL" id="RDW76819.1"/>
    </source>
</evidence>
<feature type="domain" description="F-box" evidence="1">
    <location>
        <begin position="33"/>
        <end position="81"/>
    </location>
</feature>
<dbReference type="AlphaFoldDB" id="A0A3D8RS07"/>
<dbReference type="InterPro" id="IPR011044">
    <property type="entry name" value="Quino_amine_DH_bsu"/>
</dbReference>
<comment type="caution">
    <text evidence="2">The sequence shown here is derived from an EMBL/GenBank/DDBJ whole genome shotgun (WGS) entry which is preliminary data.</text>
</comment>
<dbReference type="SUPFAM" id="SSF81383">
    <property type="entry name" value="F-box domain"/>
    <property type="match status" value="1"/>
</dbReference>
<gene>
    <name evidence="2" type="ORF">DSM5745_06811</name>
</gene>
<dbReference type="Proteomes" id="UP000256690">
    <property type="component" value="Unassembled WGS sequence"/>
</dbReference>
<keyword evidence="3" id="KW-1185">Reference proteome</keyword>
<organism evidence="2 3">
    <name type="scientific">Aspergillus mulundensis</name>
    <dbReference type="NCBI Taxonomy" id="1810919"/>
    <lineage>
        <taxon>Eukaryota</taxon>
        <taxon>Fungi</taxon>
        <taxon>Dikarya</taxon>
        <taxon>Ascomycota</taxon>
        <taxon>Pezizomycotina</taxon>
        <taxon>Eurotiomycetes</taxon>
        <taxon>Eurotiomycetidae</taxon>
        <taxon>Eurotiales</taxon>
        <taxon>Aspergillaceae</taxon>
        <taxon>Aspergillus</taxon>
        <taxon>Aspergillus subgen. Nidulantes</taxon>
    </lineage>
</organism>
<dbReference type="OrthoDB" id="4466386at2759"/>
<dbReference type="CDD" id="cd09917">
    <property type="entry name" value="F-box_SF"/>
    <property type="match status" value="1"/>
</dbReference>